<sequence length="288" mass="32724">MTEPSGMFWPKTLFAETWKEDDITIILVRSDKVTLLSKRVEGSLYIHRASEHTISRSWAADQAPSPSQGSQYTRQLLGLGTTRKYRRPPKLRKDNKIPSILELLSSRLETRSSGHCANHFRNRYSLIKCHHYRIQHLLQLPVSPGSCILIASLNTAPGRGVEILPRITSVAIPARSTSVAAIMLASWSTAKFSDMPSRENGDYLNIQNFRRTPIDQFIPGLLPTLFNRQFLRCFLKAGSLPRDQKRSISHPYYSSVLYCRKLISNGQRAMFVSGPKKHQGKYLWIALT</sequence>
<comment type="caution">
    <text evidence="1">The sequence shown here is derived from an EMBL/GenBank/DDBJ whole genome shotgun (WGS) entry which is preliminary data.</text>
</comment>
<gene>
    <name evidence="1" type="ORF">BDR25DRAFT_349306</name>
</gene>
<evidence type="ECO:0000313" key="1">
    <source>
        <dbReference type="EMBL" id="KAF2476181.1"/>
    </source>
</evidence>
<accession>A0ACB6RCI7</accession>
<proteinExistence type="predicted"/>
<organism evidence="1 2">
    <name type="scientific">Lindgomyces ingoldianus</name>
    <dbReference type="NCBI Taxonomy" id="673940"/>
    <lineage>
        <taxon>Eukaryota</taxon>
        <taxon>Fungi</taxon>
        <taxon>Dikarya</taxon>
        <taxon>Ascomycota</taxon>
        <taxon>Pezizomycotina</taxon>
        <taxon>Dothideomycetes</taxon>
        <taxon>Pleosporomycetidae</taxon>
        <taxon>Pleosporales</taxon>
        <taxon>Lindgomycetaceae</taxon>
        <taxon>Lindgomyces</taxon>
    </lineage>
</organism>
<protein>
    <submittedName>
        <fullName evidence="1">Uncharacterized protein</fullName>
    </submittedName>
</protein>
<reference evidence="1" key="1">
    <citation type="journal article" date="2020" name="Stud. Mycol.">
        <title>101 Dothideomycetes genomes: a test case for predicting lifestyles and emergence of pathogens.</title>
        <authorList>
            <person name="Haridas S."/>
            <person name="Albert R."/>
            <person name="Binder M."/>
            <person name="Bloem J."/>
            <person name="Labutti K."/>
            <person name="Salamov A."/>
            <person name="Andreopoulos B."/>
            <person name="Baker S."/>
            <person name="Barry K."/>
            <person name="Bills G."/>
            <person name="Bluhm B."/>
            <person name="Cannon C."/>
            <person name="Castanera R."/>
            <person name="Culley D."/>
            <person name="Daum C."/>
            <person name="Ezra D."/>
            <person name="Gonzalez J."/>
            <person name="Henrissat B."/>
            <person name="Kuo A."/>
            <person name="Liang C."/>
            <person name="Lipzen A."/>
            <person name="Lutzoni F."/>
            <person name="Magnuson J."/>
            <person name="Mondo S."/>
            <person name="Nolan M."/>
            <person name="Ohm R."/>
            <person name="Pangilinan J."/>
            <person name="Park H.-J."/>
            <person name="Ramirez L."/>
            <person name="Alfaro M."/>
            <person name="Sun H."/>
            <person name="Tritt A."/>
            <person name="Yoshinaga Y."/>
            <person name="Zwiers L.-H."/>
            <person name="Turgeon B."/>
            <person name="Goodwin S."/>
            <person name="Spatafora J."/>
            <person name="Crous P."/>
            <person name="Grigoriev I."/>
        </authorList>
    </citation>
    <scope>NUCLEOTIDE SEQUENCE</scope>
    <source>
        <strain evidence="1">ATCC 200398</strain>
    </source>
</reference>
<name>A0ACB6RCI7_9PLEO</name>
<dbReference type="EMBL" id="MU003494">
    <property type="protein sequence ID" value="KAF2476181.1"/>
    <property type="molecule type" value="Genomic_DNA"/>
</dbReference>
<evidence type="ECO:0000313" key="2">
    <source>
        <dbReference type="Proteomes" id="UP000799755"/>
    </source>
</evidence>
<dbReference type="Proteomes" id="UP000799755">
    <property type="component" value="Unassembled WGS sequence"/>
</dbReference>
<keyword evidence="2" id="KW-1185">Reference proteome</keyword>